<dbReference type="SFLD" id="SFLDS00003">
    <property type="entry name" value="Haloacid_Dehalogenase"/>
    <property type="match status" value="1"/>
</dbReference>
<keyword evidence="10" id="KW-0479">Metal-binding</keyword>
<evidence type="ECO:0000256" key="11">
    <source>
        <dbReference type="ARBA" id="ARBA00022741"/>
    </source>
</evidence>
<evidence type="ECO:0000256" key="10">
    <source>
        <dbReference type="ARBA" id="ARBA00022723"/>
    </source>
</evidence>
<keyword evidence="6" id="KW-1003">Cell membrane</keyword>
<keyword evidence="8 25" id="KW-0109">Calcium transport</keyword>
<dbReference type="GO" id="GO:0033017">
    <property type="term" value="C:sarcoplasmic reticulum membrane"/>
    <property type="evidence" value="ECO:0007669"/>
    <property type="project" value="UniProtKB-SubCell"/>
</dbReference>
<comment type="caution">
    <text evidence="25">Lacks conserved residue(s) required for the propagation of feature annotation.</text>
</comment>
<dbReference type="Gene3D" id="3.40.50.1000">
    <property type="entry name" value="HAD superfamily/HAD-like"/>
    <property type="match status" value="1"/>
</dbReference>
<evidence type="ECO:0000256" key="7">
    <source>
        <dbReference type="ARBA" id="ARBA00022553"/>
    </source>
</evidence>
<feature type="transmembrane region" description="Helical" evidence="25">
    <location>
        <begin position="351"/>
        <end position="380"/>
    </location>
</feature>
<dbReference type="Pfam" id="PF00122">
    <property type="entry name" value="E1-E2_ATPase"/>
    <property type="match status" value="1"/>
</dbReference>
<evidence type="ECO:0000256" key="2">
    <source>
        <dbReference type="ARBA" id="ARBA00004326"/>
    </source>
</evidence>
<feature type="transmembrane region" description="Helical" evidence="25">
    <location>
        <begin position="870"/>
        <end position="891"/>
    </location>
</feature>
<dbReference type="InterPro" id="IPR004014">
    <property type="entry name" value="ATPase_P-typ_cation-transptr_N"/>
</dbReference>
<dbReference type="SUPFAM" id="SSF81665">
    <property type="entry name" value="Calcium ATPase, transmembrane domain M"/>
    <property type="match status" value="1"/>
</dbReference>
<proteinExistence type="inferred from homology"/>
<dbReference type="GO" id="GO:0016887">
    <property type="term" value="F:ATP hydrolysis activity"/>
    <property type="evidence" value="ECO:0007669"/>
    <property type="project" value="InterPro"/>
</dbReference>
<keyword evidence="27" id="KW-1185">Reference proteome</keyword>
<comment type="catalytic activity">
    <reaction evidence="21">
        <text>Ca(2+)(in) + ATP + H2O = Ca(2+)(out) + ADP + phosphate + H(+)</text>
        <dbReference type="Rhea" id="RHEA:18105"/>
        <dbReference type="ChEBI" id="CHEBI:15377"/>
        <dbReference type="ChEBI" id="CHEBI:15378"/>
        <dbReference type="ChEBI" id="CHEBI:29108"/>
        <dbReference type="ChEBI" id="CHEBI:30616"/>
        <dbReference type="ChEBI" id="CHEBI:43474"/>
        <dbReference type="ChEBI" id="CHEBI:456216"/>
        <dbReference type="EC" id="7.2.2.10"/>
    </reaction>
    <physiologicalReaction direction="left-to-right" evidence="21">
        <dbReference type="Rhea" id="RHEA:18106"/>
    </physiologicalReaction>
</comment>
<keyword evidence="11 25" id="KW-0547">Nucleotide-binding</keyword>
<keyword evidence="12 25" id="KW-0106">Calcium</keyword>
<keyword evidence="17 25" id="KW-1133">Transmembrane helix</keyword>
<dbReference type="InterPro" id="IPR059000">
    <property type="entry name" value="ATPase_P-type_domA"/>
</dbReference>
<keyword evidence="9 25" id="KW-0812">Transmembrane</keyword>
<dbReference type="PROSITE" id="PS00154">
    <property type="entry name" value="ATPASE_E1_E2"/>
    <property type="match status" value="1"/>
</dbReference>
<accession>A0A2A6BL96</accession>
<dbReference type="FunFam" id="2.70.150.10:FF:000008">
    <property type="entry name" value="Calcium-transporting ATPase"/>
    <property type="match status" value="1"/>
</dbReference>
<feature type="transmembrane region" description="Helical" evidence="25">
    <location>
        <begin position="934"/>
        <end position="952"/>
    </location>
</feature>
<keyword evidence="14" id="KW-0460">Magnesium</keyword>
<dbReference type="GO" id="GO:0006828">
    <property type="term" value="P:manganese ion transport"/>
    <property type="evidence" value="ECO:0000318"/>
    <property type="project" value="GO_Central"/>
</dbReference>
<evidence type="ECO:0000256" key="12">
    <source>
        <dbReference type="ARBA" id="ARBA00022837"/>
    </source>
</evidence>
<evidence type="ECO:0000256" key="21">
    <source>
        <dbReference type="ARBA" id="ARBA00047282"/>
    </source>
</evidence>
<dbReference type="GO" id="GO:0006874">
    <property type="term" value="P:intracellular calcium ion homeostasis"/>
    <property type="evidence" value="ECO:0000318"/>
    <property type="project" value="GO_Central"/>
</dbReference>
<feature type="transmembrane region" description="Helical" evidence="25">
    <location>
        <begin position="903"/>
        <end position="922"/>
    </location>
</feature>
<evidence type="ECO:0000256" key="15">
    <source>
        <dbReference type="ARBA" id="ARBA00022951"/>
    </source>
</evidence>
<dbReference type="Pfam" id="PF13246">
    <property type="entry name" value="Cation_ATPase"/>
    <property type="match status" value="1"/>
</dbReference>
<comment type="subunit">
    <text evidence="24">Interacts (via N-terminus) with ORAI1 (via N- and C-termini); this interaction regulates Ca(2+) influx at the plasma membrane.</text>
</comment>
<evidence type="ECO:0000256" key="22">
    <source>
        <dbReference type="ARBA" id="ARBA00047330"/>
    </source>
</evidence>
<dbReference type="GO" id="GO:0006979">
    <property type="term" value="P:response to oxidative stress"/>
    <property type="evidence" value="ECO:0007669"/>
    <property type="project" value="EnsemblMetazoa"/>
</dbReference>
<comment type="catalytic activity">
    <reaction evidence="22">
        <text>Mn(2+)(in) + ATP + H2O = Mn(2+)(out) + ADP + phosphate + H(+)</text>
        <dbReference type="Rhea" id="RHEA:66820"/>
        <dbReference type="ChEBI" id="CHEBI:15377"/>
        <dbReference type="ChEBI" id="CHEBI:15378"/>
        <dbReference type="ChEBI" id="CHEBI:29035"/>
        <dbReference type="ChEBI" id="CHEBI:30616"/>
        <dbReference type="ChEBI" id="CHEBI:43474"/>
        <dbReference type="ChEBI" id="CHEBI:456216"/>
    </reaction>
    <physiologicalReaction direction="left-to-right" evidence="22">
        <dbReference type="Rhea" id="RHEA:66821"/>
    </physiologicalReaction>
</comment>
<dbReference type="GO" id="GO:0046872">
    <property type="term" value="F:metal ion binding"/>
    <property type="evidence" value="ECO:0007669"/>
    <property type="project" value="UniProtKB-KW"/>
</dbReference>
<dbReference type="GO" id="GO:0005388">
    <property type="term" value="F:P-type calcium transporter activity"/>
    <property type="evidence" value="ECO:0000318"/>
    <property type="project" value="GO_Central"/>
</dbReference>
<dbReference type="PRINTS" id="PR00119">
    <property type="entry name" value="CATATPASE"/>
</dbReference>
<evidence type="ECO:0000256" key="17">
    <source>
        <dbReference type="ARBA" id="ARBA00022989"/>
    </source>
</evidence>
<comment type="subcellular location">
    <subcellularLocation>
        <location evidence="3">Basolateral cell membrane</location>
        <topology evidence="3">Multi-pass membrane protein</topology>
    </subcellularLocation>
    <subcellularLocation>
        <location evidence="1">Golgi apparatus</location>
        <location evidence="1">trans-Golgi network membrane</location>
        <topology evidence="1">Multi-pass membrane protein</topology>
    </subcellularLocation>
    <subcellularLocation>
        <location evidence="25">Membrane</location>
        <topology evidence="25">Multi-pass membrane protein</topology>
    </subcellularLocation>
    <subcellularLocation>
        <location evidence="2">Sarcoplasmic reticulum membrane</location>
        <topology evidence="2">Multi-pass membrane protein</topology>
    </subcellularLocation>
</comment>
<evidence type="ECO:0000256" key="13">
    <source>
        <dbReference type="ARBA" id="ARBA00022840"/>
    </source>
</evidence>
<evidence type="ECO:0000256" key="3">
    <source>
        <dbReference type="ARBA" id="ARBA00004554"/>
    </source>
</evidence>
<keyword evidence="13 25" id="KW-0067">ATP-binding</keyword>
<dbReference type="GO" id="GO:0000139">
    <property type="term" value="C:Golgi membrane"/>
    <property type="evidence" value="ECO:0000318"/>
    <property type="project" value="GO_Central"/>
</dbReference>
<dbReference type="AlphaFoldDB" id="A0A2A6BL96"/>
<dbReference type="OrthoDB" id="3352408at2759"/>
<evidence type="ECO:0000256" key="5">
    <source>
        <dbReference type="ARBA" id="ARBA00022448"/>
    </source>
</evidence>
<dbReference type="Gene3D" id="2.70.150.10">
    <property type="entry name" value="Calcium-transporting ATPase, cytoplasmic transduction domain A"/>
    <property type="match status" value="1"/>
</dbReference>
<dbReference type="FunFam" id="3.40.1110.10:FF:000006">
    <property type="entry name" value="Calcium-transporting ATPase"/>
    <property type="match status" value="1"/>
</dbReference>
<keyword evidence="16" id="KW-1278">Translocase</keyword>
<dbReference type="GO" id="GO:0140613">
    <property type="term" value="F:P-type manganese transporter activity"/>
    <property type="evidence" value="ECO:0007669"/>
    <property type="project" value="EnsemblMetazoa"/>
</dbReference>
<gene>
    <name evidence="26" type="primary">WBGene00274347</name>
</gene>
<dbReference type="GO" id="GO:0005524">
    <property type="term" value="F:ATP binding"/>
    <property type="evidence" value="ECO:0007669"/>
    <property type="project" value="UniProtKB-KW"/>
</dbReference>
<evidence type="ECO:0000256" key="20">
    <source>
        <dbReference type="ARBA" id="ARBA00023136"/>
    </source>
</evidence>
<feature type="transmembrane region" description="Helical" evidence="25">
    <location>
        <begin position="835"/>
        <end position="855"/>
    </location>
</feature>
<evidence type="ECO:0000256" key="6">
    <source>
        <dbReference type="ARBA" id="ARBA00022475"/>
    </source>
</evidence>
<dbReference type="Gene3D" id="1.20.1110.10">
    <property type="entry name" value="Calcium-transporting ATPase, transmembrane domain"/>
    <property type="match status" value="1"/>
</dbReference>
<dbReference type="InterPro" id="IPR001757">
    <property type="entry name" value="P_typ_ATPase"/>
</dbReference>
<organism evidence="26 27">
    <name type="scientific">Pristionchus pacificus</name>
    <name type="common">Parasitic nematode worm</name>
    <dbReference type="NCBI Taxonomy" id="54126"/>
    <lineage>
        <taxon>Eukaryota</taxon>
        <taxon>Metazoa</taxon>
        <taxon>Ecdysozoa</taxon>
        <taxon>Nematoda</taxon>
        <taxon>Chromadorea</taxon>
        <taxon>Rhabditida</taxon>
        <taxon>Rhabditina</taxon>
        <taxon>Diplogasteromorpha</taxon>
        <taxon>Diplogasteroidea</taxon>
        <taxon>Neodiplogasteridae</taxon>
        <taxon>Pristionchus</taxon>
    </lineage>
</organism>
<dbReference type="InterPro" id="IPR008250">
    <property type="entry name" value="ATPase_P-typ_transduc_dom_A_sf"/>
</dbReference>
<dbReference type="Proteomes" id="UP000005239">
    <property type="component" value="Unassembled WGS sequence"/>
</dbReference>
<evidence type="ECO:0000256" key="18">
    <source>
        <dbReference type="ARBA" id="ARBA00023034"/>
    </source>
</evidence>
<dbReference type="GO" id="GO:0030334">
    <property type="term" value="P:regulation of cell migration"/>
    <property type="evidence" value="ECO:0007669"/>
    <property type="project" value="EnsemblMetazoa"/>
</dbReference>
<dbReference type="PRINTS" id="PR00120">
    <property type="entry name" value="HATPASE"/>
</dbReference>
<dbReference type="GO" id="GO:0005886">
    <property type="term" value="C:plasma membrane"/>
    <property type="evidence" value="ECO:0000318"/>
    <property type="project" value="GO_Central"/>
</dbReference>
<dbReference type="SUPFAM" id="SSF81653">
    <property type="entry name" value="Calcium ATPase, transduction domain A"/>
    <property type="match status" value="1"/>
</dbReference>
<dbReference type="PANTHER" id="PTHR42861">
    <property type="entry name" value="CALCIUM-TRANSPORTING ATPASE"/>
    <property type="match status" value="1"/>
</dbReference>
<evidence type="ECO:0000256" key="23">
    <source>
        <dbReference type="ARBA" id="ARBA00054616"/>
    </source>
</evidence>
<dbReference type="FunFam" id="3.40.50.1000:FF:000028">
    <property type="entry name" value="Calcium-transporting P-type ATPase, putative"/>
    <property type="match status" value="1"/>
</dbReference>
<dbReference type="InterPro" id="IPR006413">
    <property type="entry name" value="P-type_ATPase_IIA_PMR1"/>
</dbReference>
<dbReference type="InterPro" id="IPR036412">
    <property type="entry name" value="HAD-like_sf"/>
</dbReference>
<dbReference type="GO" id="GO:0070588">
    <property type="term" value="P:calcium ion transmembrane transport"/>
    <property type="evidence" value="ECO:0000318"/>
    <property type="project" value="GO_Central"/>
</dbReference>
<dbReference type="NCBIfam" id="TIGR01522">
    <property type="entry name" value="ATPase-IIA2_Ca"/>
    <property type="match status" value="1"/>
</dbReference>
<dbReference type="SMART" id="SM00831">
    <property type="entry name" value="Cation_ATPase_N"/>
    <property type="match status" value="1"/>
</dbReference>
<reference evidence="27" key="1">
    <citation type="journal article" date="2008" name="Nat. Genet.">
        <title>The Pristionchus pacificus genome provides a unique perspective on nematode lifestyle and parasitism.</title>
        <authorList>
            <person name="Dieterich C."/>
            <person name="Clifton S.W."/>
            <person name="Schuster L.N."/>
            <person name="Chinwalla A."/>
            <person name="Delehaunty K."/>
            <person name="Dinkelacker I."/>
            <person name="Fulton L."/>
            <person name="Fulton R."/>
            <person name="Godfrey J."/>
            <person name="Minx P."/>
            <person name="Mitreva M."/>
            <person name="Roeseler W."/>
            <person name="Tian H."/>
            <person name="Witte H."/>
            <person name="Yang S.P."/>
            <person name="Wilson R.K."/>
            <person name="Sommer R.J."/>
        </authorList>
    </citation>
    <scope>NUCLEOTIDE SEQUENCE [LARGE SCALE GENOMIC DNA]</scope>
    <source>
        <strain evidence="27">PS312</strain>
    </source>
</reference>
<reference evidence="26" key="2">
    <citation type="submission" date="2022-06" db="UniProtKB">
        <authorList>
            <consortium name="EnsemblMetazoa"/>
        </authorList>
    </citation>
    <scope>IDENTIFICATION</scope>
    <source>
        <strain evidence="26">PS312</strain>
    </source>
</reference>
<feature type="transmembrane region" description="Helical" evidence="25">
    <location>
        <begin position="122"/>
        <end position="140"/>
    </location>
</feature>
<dbReference type="GO" id="GO:0051592">
    <property type="term" value="P:response to calcium ion"/>
    <property type="evidence" value="ECO:0007669"/>
    <property type="project" value="EnsemblMetazoa"/>
</dbReference>
<dbReference type="EC" id="7.2.2.10" evidence="25"/>
<evidence type="ECO:0000256" key="24">
    <source>
        <dbReference type="ARBA" id="ARBA00062966"/>
    </source>
</evidence>
<evidence type="ECO:0000256" key="9">
    <source>
        <dbReference type="ARBA" id="ARBA00022692"/>
    </source>
</evidence>
<dbReference type="InterPro" id="IPR044492">
    <property type="entry name" value="P_typ_ATPase_HD_dom"/>
</dbReference>
<dbReference type="InterPro" id="IPR018303">
    <property type="entry name" value="ATPase_P-typ_P_site"/>
</dbReference>
<sequence>MADVHPKTNGTVPPAGDRDAARPFASLFRVVGGGGGEGGEKISAQLGPTAAGKEQKNDIMIESLRGEHAAERSVEEVCAILRADAISGLSSAEAARRRGVHGYNEFDAPEEEPLWKKYAEQFKNPLIALLLCSALVSILMKQFDDAISITVAVVIVVSVGFVQEYRSEKTLEQLGKLVPPTCTVIRDGREVGMLARELIPGDLVLLHTGDRVPADLRLVTAVHLQLDESSLTGETEPKRKQIEAIPVGSGRSEKDDHDASPLGGGHVDHLHSVVFMGTLVCSGHGKGIVISTATNSQFGDVYKLLQAEESPKTPLQKSMDQLGTQLSIYSFGIIAFIFVVGLVQGRRILDMFTIGVSLAVAAIPEGLPIVVAVTLAIGVIRMAKRRAVVKKMPAVETLGCVTVICSDKTGTLTKNEMTAVIVITPEGDRAEVSGIGYSSVDGVCTLRGERVIGHSHPAIGQIVEVGCVCNNAKVDGETVIGQPTEGALIVLARKTHLEGLREQYRRLQEIPFTTETKWMAVCAETVPGDVGSRTFFVKGAVDRVLEKCEYYLRDGIRPTPLDDATRRVIMDEARNAALTGLRVLGLARGTSLSSLVFVGCVGMLDPPRPGADEAIAAVKSSGVDVKLITGDSMETAQSIGNRLGIYNPSTDTCLSGHEVDRMSDSELELVIRSVTVFYRASPRHKLKIIKALQNMGEVVAMTGDGVNDAAALKKADIGVAMGKCGTDVCKEAADMILCDDDFSTLKEAIEEGKGIYHNITNFVRFQLSTSVAALSLIAASTIFHFENPLNAMQILWINIIMDGPPAQSLGVEPVDADIIRLPPRNTRTAMLSRKLVGQILSSAAIIVAGTLWVFYKEMSADNEITPRDTTMTFTCFVLFDMWNALSCRSATKAIWEIGLLRNRAFCLSVSGSLICQLAVIYWTPLQHIFQTEALTLFDLIFLTALSSTVFIFNEARKWYDRRSANFVHHPQSVNHL</sequence>
<name>A0A2A6BL96_PRIPA</name>
<dbReference type="Gene3D" id="3.40.1110.10">
    <property type="entry name" value="Calcium-transporting ATPase, cytoplasmic domain N"/>
    <property type="match status" value="1"/>
</dbReference>
<evidence type="ECO:0000256" key="4">
    <source>
        <dbReference type="ARBA" id="ARBA00005675"/>
    </source>
</evidence>
<dbReference type="NCBIfam" id="TIGR01494">
    <property type="entry name" value="ATPase_P-type"/>
    <property type="match status" value="2"/>
</dbReference>
<accession>A0A8R1YQI7</accession>
<dbReference type="SFLD" id="SFLDF00027">
    <property type="entry name" value="p-type_atpase"/>
    <property type="match status" value="1"/>
</dbReference>
<dbReference type="Pfam" id="PF00689">
    <property type="entry name" value="Cation_ATPase_C"/>
    <property type="match status" value="1"/>
</dbReference>
<feature type="transmembrane region" description="Helical" evidence="25">
    <location>
        <begin position="146"/>
        <end position="162"/>
    </location>
</feature>
<dbReference type="InterPro" id="IPR006068">
    <property type="entry name" value="ATPase_P-typ_cation-transptr_C"/>
</dbReference>
<evidence type="ECO:0000256" key="8">
    <source>
        <dbReference type="ARBA" id="ARBA00022568"/>
    </source>
</evidence>
<keyword evidence="15" id="KW-0703">Sarcoplasmic reticulum</keyword>
<dbReference type="Pfam" id="PF00690">
    <property type="entry name" value="Cation_ATPase_N"/>
    <property type="match status" value="1"/>
</dbReference>
<keyword evidence="18" id="KW-0333">Golgi apparatus</keyword>
<dbReference type="GO" id="GO:0005783">
    <property type="term" value="C:endoplasmic reticulum"/>
    <property type="evidence" value="ECO:0000318"/>
    <property type="project" value="GO_Central"/>
</dbReference>
<evidence type="ECO:0000256" key="16">
    <source>
        <dbReference type="ARBA" id="ARBA00022967"/>
    </source>
</evidence>
<comment type="similarity">
    <text evidence="4">Belongs to the cation transport ATPase (P-type) (TC 3.A.3) family. Type IIA subfamily.</text>
</comment>
<evidence type="ECO:0000256" key="14">
    <source>
        <dbReference type="ARBA" id="ARBA00022842"/>
    </source>
</evidence>
<dbReference type="InterPro" id="IPR023298">
    <property type="entry name" value="ATPase_P-typ_TM_dom_sf"/>
</dbReference>
<dbReference type="GO" id="GO:0016323">
    <property type="term" value="C:basolateral plasma membrane"/>
    <property type="evidence" value="ECO:0007669"/>
    <property type="project" value="UniProtKB-SubCell"/>
</dbReference>
<feature type="transmembrane region" description="Helical" evidence="25">
    <location>
        <begin position="326"/>
        <end position="345"/>
    </location>
</feature>
<dbReference type="EnsemblMetazoa" id="PPA35978.1">
    <property type="protein sequence ID" value="PPA35978.1"/>
    <property type="gene ID" value="WBGene00274347"/>
</dbReference>
<evidence type="ECO:0000313" key="26">
    <source>
        <dbReference type="EnsemblMetazoa" id="PPA35978.1"/>
    </source>
</evidence>
<dbReference type="InterPro" id="IPR023299">
    <property type="entry name" value="ATPase_P-typ_cyto_dom_N"/>
</dbReference>
<protein>
    <recommendedName>
        <fullName evidence="25">Calcium-transporting ATPase</fullName>
        <ecNumber evidence="25">7.2.2.10</ecNumber>
    </recommendedName>
</protein>
<evidence type="ECO:0000256" key="1">
    <source>
        <dbReference type="ARBA" id="ARBA00004166"/>
    </source>
</evidence>
<comment type="function">
    <text evidence="25">Catalyzes the hydrolysis of ATP coupled with the transport of calcium.</text>
</comment>
<dbReference type="FunFam" id="1.20.1110.10:FF:000106">
    <property type="entry name" value="E1-E2 ATPase, putative"/>
    <property type="match status" value="1"/>
</dbReference>
<evidence type="ECO:0000313" key="27">
    <source>
        <dbReference type="Proteomes" id="UP000005239"/>
    </source>
</evidence>
<keyword evidence="7" id="KW-0597">Phosphoprotein</keyword>
<dbReference type="GO" id="GO:0010042">
    <property type="term" value="P:response to manganese ion"/>
    <property type="evidence" value="ECO:0007669"/>
    <property type="project" value="EnsemblMetazoa"/>
</dbReference>
<keyword evidence="19 25" id="KW-0406">Ion transport</keyword>
<dbReference type="InterPro" id="IPR023214">
    <property type="entry name" value="HAD_sf"/>
</dbReference>
<evidence type="ECO:0000256" key="19">
    <source>
        <dbReference type="ARBA" id="ARBA00023065"/>
    </source>
</evidence>
<keyword evidence="20 25" id="KW-0472">Membrane</keyword>
<comment type="function">
    <text evidence="23">ATP-driven pump that supplies the Golgi apparatus with Ca(2+) and Mn(2+) ions, both essential cofactors for processing and trafficking of newly synthesized proteins in the secretory pathway. Within a catalytic cycle, acquires Ca(2+) or Mn(2+) ions on the cytoplasmic side of the membrane and delivers them to the lumenal side. The transfer of ions across the membrane is coupled to ATP hydrolysis and is associated with a transient phosphorylation that shifts the pump conformation from inward-facing to outward-facing state. Induces Ca(2+) influx independently of its ATP-driven pump function. At the basolateral membrane of mammary epithelial cells, interacts with Ca(2+) channel ORAI1 and mediates Ca(2+) entry independently of the Ca(2+) content of endoplasmic reticulum or Golgi stores. May facilitate transepithelial transport of large quantities of Ca(2+) for milk secretion via activation of Ca(2+) influx channels at the plasma membrane and active Ca(2+) transport at the Golgi apparatus.</text>
</comment>
<dbReference type="SFLD" id="SFLDG00002">
    <property type="entry name" value="C1.7:_P-type_atpase_like"/>
    <property type="match status" value="1"/>
</dbReference>
<dbReference type="SUPFAM" id="SSF56784">
    <property type="entry name" value="HAD-like"/>
    <property type="match status" value="1"/>
</dbReference>
<evidence type="ECO:0000256" key="25">
    <source>
        <dbReference type="RuleBase" id="RU361146"/>
    </source>
</evidence>
<keyword evidence="5 25" id="KW-0813">Transport</keyword>